<dbReference type="AlphaFoldDB" id="A0A423VM90"/>
<keyword evidence="2" id="KW-1185">Reference proteome</keyword>
<comment type="caution">
    <text evidence="1">The sequence shown here is derived from an EMBL/GenBank/DDBJ whole genome shotgun (WGS) entry which is preliminary data.</text>
</comment>
<sequence length="379" mass="42436">MAQQLGDNVDPQFRAGLDSEVRMLLTNSNRIALRVQDMLSNYPGLESFQPFTMATAMGFILENGLGTDCVVNGMPVHKAVLFMTPGYFQSYLQQSPDVTTIPLPFGALSNLTGPKAIEWLIRYLYHPDVAGMLKYHDGFLNANDRKTLPCCVEALRLGKIFHYPNLKQYAVDTARQYVDEKLHRLFKAIANRTGPIYYMEGEIPVRERAVTMGARPAIAMLAPPGLAELNDEYSKKMLRDIVLLVIGLKHRIRGSGVSINKKFKDSLQGLSKSTSFRKLYLDMDVDCPAFRMETTLPVKSDQVTKACACPNHFGAQEKQSGKHRYTGYKRAHIVLLGENSNEPQPYILLNPFDGADTMYCWDCAGINGYPWRHEGAPGS</sequence>
<gene>
    <name evidence="1" type="ORF">VSDG_07502</name>
</gene>
<dbReference type="SUPFAM" id="SSF54695">
    <property type="entry name" value="POZ domain"/>
    <property type="match status" value="1"/>
</dbReference>
<name>A0A423VM90_CYTCH</name>
<reference evidence="1 2" key="1">
    <citation type="submission" date="2015-09" db="EMBL/GenBank/DDBJ databases">
        <title>Host preference determinants of Valsa canker pathogens revealed by comparative genomics.</title>
        <authorList>
            <person name="Yin Z."/>
            <person name="Huang L."/>
        </authorList>
    </citation>
    <scope>NUCLEOTIDE SEQUENCE [LARGE SCALE GENOMIC DNA]</scope>
    <source>
        <strain evidence="1 2">YSFL</strain>
    </source>
</reference>
<dbReference type="EMBL" id="LJZO01000039">
    <property type="protein sequence ID" value="ROV92130.1"/>
    <property type="molecule type" value="Genomic_DNA"/>
</dbReference>
<evidence type="ECO:0000313" key="2">
    <source>
        <dbReference type="Proteomes" id="UP000284375"/>
    </source>
</evidence>
<accession>A0A423VM90</accession>
<dbReference type="InterPro" id="IPR011333">
    <property type="entry name" value="SKP1/BTB/POZ_sf"/>
</dbReference>
<evidence type="ECO:0008006" key="3">
    <source>
        <dbReference type="Google" id="ProtNLM"/>
    </source>
</evidence>
<evidence type="ECO:0000313" key="1">
    <source>
        <dbReference type="EMBL" id="ROV92130.1"/>
    </source>
</evidence>
<organism evidence="1 2">
    <name type="scientific">Cytospora chrysosperma</name>
    <name type="common">Cytospora canker fungus</name>
    <name type="synonym">Sphaeria chrysosperma</name>
    <dbReference type="NCBI Taxonomy" id="252740"/>
    <lineage>
        <taxon>Eukaryota</taxon>
        <taxon>Fungi</taxon>
        <taxon>Dikarya</taxon>
        <taxon>Ascomycota</taxon>
        <taxon>Pezizomycotina</taxon>
        <taxon>Sordariomycetes</taxon>
        <taxon>Sordariomycetidae</taxon>
        <taxon>Diaporthales</taxon>
        <taxon>Cytosporaceae</taxon>
        <taxon>Cytospora</taxon>
    </lineage>
</organism>
<protein>
    <recommendedName>
        <fullName evidence="3">BTB domain-containing protein</fullName>
    </recommendedName>
</protein>
<dbReference type="OrthoDB" id="684045at2759"/>
<proteinExistence type="predicted"/>
<dbReference type="Proteomes" id="UP000284375">
    <property type="component" value="Unassembled WGS sequence"/>
</dbReference>